<evidence type="ECO:0000313" key="2">
    <source>
        <dbReference type="EMBL" id="EWM28911.1"/>
    </source>
</evidence>
<protein>
    <submittedName>
        <fullName evidence="2">Uncharacterized protein</fullName>
    </submittedName>
</protein>
<evidence type="ECO:0000256" key="1">
    <source>
        <dbReference type="SAM" id="MobiDB-lite"/>
    </source>
</evidence>
<proteinExistence type="predicted"/>
<dbReference type="EMBL" id="AZIL01000243">
    <property type="protein sequence ID" value="EWM28911.1"/>
    <property type="molecule type" value="Genomic_DNA"/>
</dbReference>
<evidence type="ECO:0000313" key="3">
    <source>
        <dbReference type="Proteomes" id="UP000019335"/>
    </source>
</evidence>
<name>W7U7V3_9STRA</name>
<feature type="region of interest" description="Disordered" evidence="1">
    <location>
        <begin position="36"/>
        <end position="70"/>
    </location>
</feature>
<organism evidence="2 3">
    <name type="scientific">Nannochloropsis gaditana</name>
    <dbReference type="NCBI Taxonomy" id="72520"/>
    <lineage>
        <taxon>Eukaryota</taxon>
        <taxon>Sar</taxon>
        <taxon>Stramenopiles</taxon>
        <taxon>Ochrophyta</taxon>
        <taxon>Eustigmatophyceae</taxon>
        <taxon>Eustigmatales</taxon>
        <taxon>Monodopsidaceae</taxon>
        <taxon>Nannochloropsis</taxon>
    </lineage>
</organism>
<keyword evidence="3" id="KW-1185">Reference proteome</keyword>
<accession>W7U7V3</accession>
<reference evidence="2 3" key="1">
    <citation type="journal article" date="2014" name="Mol. Plant">
        <title>Chromosome Scale Genome Assembly and Transcriptome Profiling of Nannochloropsis gaditana in Nitrogen Depletion.</title>
        <authorList>
            <person name="Corteggiani Carpinelli E."/>
            <person name="Telatin A."/>
            <person name="Vitulo N."/>
            <person name="Forcato C."/>
            <person name="D'Angelo M."/>
            <person name="Schiavon R."/>
            <person name="Vezzi A."/>
            <person name="Giacometti G.M."/>
            <person name="Morosinotto T."/>
            <person name="Valle G."/>
        </authorList>
    </citation>
    <scope>NUCLEOTIDE SEQUENCE [LARGE SCALE GENOMIC DNA]</scope>
    <source>
        <strain evidence="2 3">B-31</strain>
    </source>
</reference>
<sequence length="70" mass="8574">MRQGKLLRWGSARRLVSLQVWRGRARRTGKEFKMPAKIRRKRRAKSRKMPAKIRRKRRAKSRKMRSKIPF</sequence>
<dbReference type="AlphaFoldDB" id="W7U7V3"/>
<comment type="caution">
    <text evidence="2">The sequence shown here is derived from an EMBL/GenBank/DDBJ whole genome shotgun (WGS) entry which is preliminary data.</text>
</comment>
<gene>
    <name evidence="2" type="ORF">Naga_102678g1</name>
</gene>
<dbReference type="Proteomes" id="UP000019335">
    <property type="component" value="Chromosome 4"/>
</dbReference>